<evidence type="ECO:0000313" key="8">
    <source>
        <dbReference type="Proteomes" id="UP000016922"/>
    </source>
</evidence>
<feature type="region of interest" description="Disordered" evidence="6">
    <location>
        <begin position="417"/>
        <end position="570"/>
    </location>
</feature>
<feature type="compositionally biased region" description="Basic and acidic residues" evidence="6">
    <location>
        <begin position="721"/>
        <end position="730"/>
    </location>
</feature>
<feature type="compositionally biased region" description="Polar residues" evidence="6">
    <location>
        <begin position="441"/>
        <end position="451"/>
    </location>
</feature>
<feature type="region of interest" description="Disordered" evidence="6">
    <location>
        <begin position="157"/>
        <end position="199"/>
    </location>
</feature>
<dbReference type="GO" id="GO:0005634">
    <property type="term" value="C:nucleus"/>
    <property type="evidence" value="ECO:0007669"/>
    <property type="project" value="InterPro"/>
</dbReference>
<evidence type="ECO:0000256" key="3">
    <source>
        <dbReference type="ARBA" id="ARBA00023172"/>
    </source>
</evidence>
<evidence type="ECO:0000256" key="4">
    <source>
        <dbReference type="ARBA" id="ARBA00023204"/>
    </source>
</evidence>
<evidence type="ECO:0000313" key="7">
    <source>
        <dbReference type="EMBL" id="EPE36788.1"/>
    </source>
</evidence>
<dbReference type="NCBIfam" id="TIGR00607">
    <property type="entry name" value="rad52"/>
    <property type="match status" value="1"/>
</dbReference>
<feature type="compositionally biased region" description="Low complexity" evidence="6">
    <location>
        <begin position="638"/>
        <end position="661"/>
    </location>
</feature>
<dbReference type="eggNOG" id="KOG4141">
    <property type="taxonomic scope" value="Eukaryota"/>
</dbReference>
<comment type="similarity">
    <text evidence="1">Belongs to the RAD52 family.</text>
</comment>
<dbReference type="SUPFAM" id="SSF54768">
    <property type="entry name" value="dsRNA-binding domain-like"/>
    <property type="match status" value="1"/>
</dbReference>
<dbReference type="GeneID" id="19467999"/>
<sequence length="730" mass="78448">MAACETLDTPAAVPTTAPVHKRTLSEADGSVTLPPPPAKRQSNESPSAAPLVRDQKPKPKKIEPITVYVVKRDTIQTAKGAFYQDEDTTETLEIYATVEDANNRVRLEYEEYGGEVVGSEEFECFMTGPGTHCWGADATSEDEGIRVYADKIVARGPGSEPARKWTKPLPDGQKSEEEESDEEEPGEQHTLASGGRVINNPFEEAKPRISEYTAQEIATLASKLEKQLGPEYISARPGAGGQKVHYVAAEKCIQLANEVFGFNGWSSQIKEVQVDFVDEDPRSQKVSLGLSVIVRVTLRDGTFHEDIGYGHMENAKGKAAAFEKAKKEGTTDALKRALRNFGNVLGNCIYDKEYLSKVTKVKAPPTKWDVDNLHRHQSFVPAPKKEDTSARTVEDKPGNAVNISLVSEDTFDDEFGDFDDADFSVADPDGHPDEVVLSDPPITSNHFQGRNSVGAGKPPNQTRAVTNKPQQMAAPPNRQQNGAPVISNVGNPNAQPQTPNTGFNRSIGNSAQGLRPQPQPGVPPQAQAQPVARRVLNQPSRDLNSAPPSPIRPILTPDDVEVSMPPQGAGFFSARGIKETIGLDGNAKPNEPLGSGPPVSLPTHITPFNPHAESPSIRKTPGVDHKSSKPLARDGKHVPASTQSAAATATVPTAVTPGPVTRGNVVNPQLDGMRRIGAPQSPSPMANRNSYKPPSKRPVDSRAPLVDLPANGAMGVVDQGGDMKRQRLNG</sequence>
<feature type="region of interest" description="Disordered" evidence="6">
    <location>
        <begin position="1"/>
        <end position="59"/>
    </location>
</feature>
<feature type="compositionally biased region" description="Basic and acidic residues" evidence="6">
    <location>
        <begin position="621"/>
        <end position="637"/>
    </location>
</feature>
<feature type="compositionally biased region" description="Polar residues" evidence="6">
    <location>
        <begin position="683"/>
        <end position="692"/>
    </location>
</feature>
<dbReference type="InterPro" id="IPR041247">
    <property type="entry name" value="Rad52_fam"/>
</dbReference>
<evidence type="ECO:0000256" key="2">
    <source>
        <dbReference type="ARBA" id="ARBA00022763"/>
    </source>
</evidence>
<gene>
    <name evidence="7" type="ORF">GLAREA_08951</name>
</gene>
<feature type="compositionally biased region" description="Low complexity" evidence="6">
    <location>
        <begin position="524"/>
        <end position="536"/>
    </location>
</feature>
<proteinExistence type="inferred from homology"/>
<reference evidence="7 8" key="1">
    <citation type="journal article" date="2013" name="BMC Genomics">
        <title>Genomics-driven discovery of the pneumocandin biosynthetic gene cluster in the fungus Glarea lozoyensis.</title>
        <authorList>
            <person name="Chen L."/>
            <person name="Yue Q."/>
            <person name="Zhang X."/>
            <person name="Xiang M."/>
            <person name="Wang C."/>
            <person name="Li S."/>
            <person name="Che Y."/>
            <person name="Ortiz-Lopez F.J."/>
            <person name="Bills G.F."/>
            <person name="Liu X."/>
            <person name="An Z."/>
        </authorList>
    </citation>
    <scope>NUCLEOTIDE SEQUENCE [LARGE SCALE GENOMIC DNA]</scope>
    <source>
        <strain evidence="8">ATCC 20868 / MF5171</strain>
    </source>
</reference>
<dbReference type="GO" id="GO:0003697">
    <property type="term" value="F:single-stranded DNA binding"/>
    <property type="evidence" value="ECO:0007669"/>
    <property type="project" value="UniProtKB-ARBA"/>
</dbReference>
<feature type="region of interest" description="Disordered" evidence="6">
    <location>
        <begin position="582"/>
        <end position="730"/>
    </location>
</feature>
<keyword evidence="2" id="KW-0227">DNA damage</keyword>
<protein>
    <recommendedName>
        <fullName evidence="5">RAD52 homolog</fullName>
    </recommendedName>
</protein>
<keyword evidence="8" id="KW-1185">Reference proteome</keyword>
<organism evidence="7 8">
    <name type="scientific">Glarea lozoyensis (strain ATCC 20868 / MF5171)</name>
    <dbReference type="NCBI Taxonomy" id="1116229"/>
    <lineage>
        <taxon>Eukaryota</taxon>
        <taxon>Fungi</taxon>
        <taxon>Dikarya</taxon>
        <taxon>Ascomycota</taxon>
        <taxon>Pezizomycotina</taxon>
        <taxon>Leotiomycetes</taxon>
        <taxon>Helotiales</taxon>
        <taxon>Helotiaceae</taxon>
        <taxon>Glarea</taxon>
    </lineage>
</organism>
<dbReference type="PANTHER" id="PTHR12132:SF1">
    <property type="entry name" value="DNA REPAIR PROTEIN RAD52 HOMOLOG"/>
    <property type="match status" value="1"/>
</dbReference>
<dbReference type="GO" id="GO:0045002">
    <property type="term" value="P:double-strand break repair via single-strand annealing"/>
    <property type="evidence" value="ECO:0007669"/>
    <property type="project" value="InterPro"/>
</dbReference>
<dbReference type="RefSeq" id="XP_008076103.1">
    <property type="nucleotide sequence ID" value="XM_008077912.1"/>
</dbReference>
<dbReference type="InterPro" id="IPR004585">
    <property type="entry name" value="DNA_recomb/repair_Rad52"/>
</dbReference>
<accession>S3EF47</accession>
<dbReference type="HOGENOM" id="CLU_011431_4_0_1"/>
<dbReference type="Gene3D" id="3.30.390.80">
    <property type="entry name" value="DNA repair protein Rad52/59/22"/>
    <property type="match status" value="1"/>
</dbReference>
<evidence type="ECO:0000256" key="1">
    <source>
        <dbReference type="ARBA" id="ARBA00006638"/>
    </source>
</evidence>
<keyword evidence="3" id="KW-0233">DNA recombination</keyword>
<dbReference type="GO" id="GO:0000730">
    <property type="term" value="P:DNA recombinase assembly"/>
    <property type="evidence" value="ECO:0007669"/>
    <property type="project" value="InterPro"/>
</dbReference>
<name>S3EF47_GLAL2</name>
<feature type="compositionally biased region" description="Polar residues" evidence="6">
    <location>
        <begin position="477"/>
        <end position="511"/>
    </location>
</feature>
<dbReference type="OrthoDB" id="206565at2759"/>
<dbReference type="OMA" id="NLHRHAD"/>
<dbReference type="STRING" id="1116229.S3EF47"/>
<feature type="compositionally biased region" description="Polar residues" evidence="6">
    <location>
        <begin position="459"/>
        <end position="470"/>
    </location>
</feature>
<dbReference type="AlphaFoldDB" id="S3EF47"/>
<dbReference type="InterPro" id="IPR007232">
    <property type="entry name" value="Rad52_Rad59_Rad22"/>
</dbReference>
<dbReference type="Proteomes" id="UP000016922">
    <property type="component" value="Unassembled WGS sequence"/>
</dbReference>
<keyword evidence="4" id="KW-0234">DNA repair</keyword>
<dbReference type="FunFam" id="3.30.390.80:FF:000001">
    <property type="entry name" value="DNA repair protein RAD52 homolog"/>
    <property type="match status" value="1"/>
</dbReference>
<dbReference type="EMBL" id="KE145352">
    <property type="protein sequence ID" value="EPE36788.1"/>
    <property type="molecule type" value="Genomic_DNA"/>
</dbReference>
<dbReference type="InterPro" id="IPR042525">
    <property type="entry name" value="Rad52_Rad59_Rad22_sf"/>
</dbReference>
<dbReference type="GO" id="GO:0006312">
    <property type="term" value="P:mitotic recombination"/>
    <property type="evidence" value="ECO:0007669"/>
    <property type="project" value="TreeGrafter"/>
</dbReference>
<dbReference type="Pfam" id="PF04098">
    <property type="entry name" value="Rad52_Rad22"/>
    <property type="match status" value="1"/>
</dbReference>
<feature type="compositionally biased region" description="Acidic residues" evidence="6">
    <location>
        <begin position="176"/>
        <end position="185"/>
    </location>
</feature>
<evidence type="ECO:0000256" key="6">
    <source>
        <dbReference type="SAM" id="MobiDB-lite"/>
    </source>
</evidence>
<dbReference type="PANTHER" id="PTHR12132">
    <property type="entry name" value="DNA REPAIR AND RECOMBINATION PROTEIN RAD52, RAD59"/>
    <property type="match status" value="1"/>
</dbReference>
<evidence type="ECO:0000256" key="5">
    <source>
        <dbReference type="ARBA" id="ARBA00077224"/>
    </source>
</evidence>
<dbReference type="KEGG" id="glz:GLAREA_08951"/>